<proteinExistence type="predicted"/>
<dbReference type="RefSeq" id="WP_378210924.1">
    <property type="nucleotide sequence ID" value="NZ_JBHLZP010000446.1"/>
</dbReference>
<dbReference type="EMBL" id="JBHLZP010000446">
    <property type="protein sequence ID" value="MFB9837968.1"/>
    <property type="molecule type" value="Genomic_DNA"/>
</dbReference>
<protein>
    <recommendedName>
        <fullName evidence="3">Helix-turn-helix domain-containing protein</fullName>
    </recommendedName>
</protein>
<accession>A0ABV5YSE6</accession>
<comment type="caution">
    <text evidence="1">The sequence shown here is derived from an EMBL/GenBank/DDBJ whole genome shotgun (WGS) entry which is preliminary data.</text>
</comment>
<keyword evidence="2" id="KW-1185">Reference proteome</keyword>
<evidence type="ECO:0000313" key="2">
    <source>
        <dbReference type="Proteomes" id="UP001589627"/>
    </source>
</evidence>
<gene>
    <name evidence="1" type="ORF">ACFFNX_37980</name>
</gene>
<name>A0ABV5YSE6_9ACTN</name>
<dbReference type="InterPro" id="IPR010982">
    <property type="entry name" value="Lambda_DNA-bd_dom_sf"/>
</dbReference>
<organism evidence="1 2">
    <name type="scientific">Actinoallomurus acaciae</name>
    <dbReference type="NCBI Taxonomy" id="502577"/>
    <lineage>
        <taxon>Bacteria</taxon>
        <taxon>Bacillati</taxon>
        <taxon>Actinomycetota</taxon>
        <taxon>Actinomycetes</taxon>
        <taxon>Streptosporangiales</taxon>
        <taxon>Thermomonosporaceae</taxon>
        <taxon>Actinoallomurus</taxon>
    </lineage>
</organism>
<sequence length="53" mass="5825">MSVDYVVRLEQGRSSQPSTQLLGAVARALCLSDDERERDVDRAGVAAVRHPRS</sequence>
<dbReference type="Gene3D" id="1.10.260.40">
    <property type="entry name" value="lambda repressor-like DNA-binding domains"/>
    <property type="match status" value="1"/>
</dbReference>
<evidence type="ECO:0000313" key="1">
    <source>
        <dbReference type="EMBL" id="MFB9837968.1"/>
    </source>
</evidence>
<reference evidence="1 2" key="1">
    <citation type="submission" date="2024-09" db="EMBL/GenBank/DDBJ databases">
        <authorList>
            <person name="Sun Q."/>
            <person name="Mori K."/>
        </authorList>
    </citation>
    <scope>NUCLEOTIDE SEQUENCE [LARGE SCALE GENOMIC DNA]</scope>
    <source>
        <strain evidence="1 2">TBRC 0563</strain>
    </source>
</reference>
<dbReference type="Proteomes" id="UP001589627">
    <property type="component" value="Unassembled WGS sequence"/>
</dbReference>
<evidence type="ECO:0008006" key="3">
    <source>
        <dbReference type="Google" id="ProtNLM"/>
    </source>
</evidence>